<accession>A0A1J4MBW6</accession>
<dbReference type="CDD" id="cd09212">
    <property type="entry name" value="PUB"/>
    <property type="match status" value="1"/>
</dbReference>
<keyword evidence="3" id="KW-0378">Hydrolase</keyword>
<dbReference type="GO" id="GO:0070646">
    <property type="term" value="P:protein modification by small protein removal"/>
    <property type="evidence" value="ECO:0007669"/>
    <property type="project" value="TreeGrafter"/>
</dbReference>
<protein>
    <submittedName>
        <fullName evidence="6">UBA TS-N domain-containing protein</fullName>
    </submittedName>
</protein>
<dbReference type="InterPro" id="IPR009060">
    <property type="entry name" value="UBA-like_sf"/>
</dbReference>
<dbReference type="VEuPathDB" id="CryptoDB:cand_031920"/>
<dbReference type="PANTHER" id="PTHR12378:SF7">
    <property type="entry name" value="DESUMOYLATING ISOPEPTIDASE 1"/>
    <property type="match status" value="1"/>
</dbReference>
<dbReference type="SMART" id="SM01179">
    <property type="entry name" value="DUF862"/>
    <property type="match status" value="1"/>
</dbReference>
<evidence type="ECO:0000256" key="3">
    <source>
        <dbReference type="ARBA" id="ARBA00022801"/>
    </source>
</evidence>
<dbReference type="InterPro" id="IPR042266">
    <property type="entry name" value="PPPDE_sf"/>
</dbReference>
<dbReference type="SUPFAM" id="SSF46934">
    <property type="entry name" value="UBA-like"/>
    <property type="match status" value="1"/>
</dbReference>
<dbReference type="RefSeq" id="XP_067066669.1">
    <property type="nucleotide sequence ID" value="XM_067213418.1"/>
</dbReference>
<feature type="domain" description="PPPDE" evidence="5">
    <location>
        <begin position="3"/>
        <end position="146"/>
    </location>
</feature>
<name>A0A1J4MBW6_9CRYT</name>
<dbReference type="Pfam" id="PF09409">
    <property type="entry name" value="PUB"/>
    <property type="match status" value="1"/>
</dbReference>
<evidence type="ECO:0000256" key="1">
    <source>
        <dbReference type="ARBA" id="ARBA00008140"/>
    </source>
</evidence>
<dbReference type="InterPro" id="IPR018997">
    <property type="entry name" value="PUB_domain"/>
</dbReference>
<dbReference type="InterPro" id="IPR008580">
    <property type="entry name" value="PPPDE_dom"/>
</dbReference>
<dbReference type="GO" id="GO:0008233">
    <property type="term" value="F:peptidase activity"/>
    <property type="evidence" value="ECO:0007669"/>
    <property type="project" value="UniProtKB-KW"/>
</dbReference>
<keyword evidence="2" id="KW-0645">Protease</keyword>
<comment type="caution">
    <text evidence="6">The sequence shown here is derived from an EMBL/GenBank/DDBJ whole genome shotgun (WGS) entry which is preliminary data.</text>
</comment>
<dbReference type="AlphaFoldDB" id="A0A1J4MBW6"/>
<dbReference type="Proteomes" id="UP000186804">
    <property type="component" value="Unassembled WGS sequence"/>
</dbReference>
<dbReference type="GO" id="GO:0006508">
    <property type="term" value="P:proteolysis"/>
    <property type="evidence" value="ECO:0007669"/>
    <property type="project" value="UniProtKB-KW"/>
</dbReference>
<evidence type="ECO:0000259" key="4">
    <source>
        <dbReference type="PROSITE" id="PS50030"/>
    </source>
</evidence>
<keyword evidence="7" id="KW-1185">Reference proteome</keyword>
<dbReference type="SMART" id="SM00580">
    <property type="entry name" value="PUG"/>
    <property type="match status" value="1"/>
</dbReference>
<dbReference type="EMBL" id="LRBS01000121">
    <property type="protein sequence ID" value="OII71479.1"/>
    <property type="molecule type" value="Genomic_DNA"/>
</dbReference>
<reference evidence="6 7" key="1">
    <citation type="submission" date="2016-10" db="EMBL/GenBank/DDBJ databases">
        <title>Reductive evolution of mitochondrial metabolism and differential evolution of invasion-related proteins in Cryptosporidium.</title>
        <authorList>
            <person name="Liu S."/>
            <person name="Roellig D.M."/>
            <person name="Guo Y."/>
            <person name="Li N."/>
            <person name="Frace M.A."/>
            <person name="Tang K."/>
            <person name="Zhang L."/>
            <person name="Feng Y."/>
            <person name="Xiao L."/>
        </authorList>
    </citation>
    <scope>NUCLEOTIDE SEQUENCE [LARGE SCALE GENOMIC DNA]</scope>
    <source>
        <strain evidence="6">30847</strain>
    </source>
</reference>
<gene>
    <name evidence="6" type="ORF">cand_031920</name>
</gene>
<dbReference type="InterPro" id="IPR015940">
    <property type="entry name" value="UBA"/>
</dbReference>
<dbReference type="SMART" id="SM00165">
    <property type="entry name" value="UBA"/>
    <property type="match status" value="1"/>
</dbReference>
<dbReference type="InterPro" id="IPR036339">
    <property type="entry name" value="PUB-like_dom_sf"/>
</dbReference>
<dbReference type="OrthoDB" id="21221at2759"/>
<dbReference type="Gene3D" id="3.90.1720.30">
    <property type="entry name" value="PPPDE domains"/>
    <property type="match status" value="1"/>
</dbReference>
<feature type="domain" description="UBA" evidence="4">
    <location>
        <begin position="311"/>
        <end position="359"/>
    </location>
</feature>
<dbReference type="PROSITE" id="PS50030">
    <property type="entry name" value="UBA"/>
    <property type="match status" value="1"/>
</dbReference>
<evidence type="ECO:0000313" key="7">
    <source>
        <dbReference type="Proteomes" id="UP000186804"/>
    </source>
</evidence>
<proteinExistence type="inferred from homology"/>
<comment type="similarity">
    <text evidence="1">Belongs to the DeSI family.</text>
</comment>
<dbReference type="Gene3D" id="1.10.8.10">
    <property type="entry name" value="DNA helicase RuvA subunit, C-terminal domain"/>
    <property type="match status" value="1"/>
</dbReference>
<dbReference type="PROSITE" id="PS51858">
    <property type="entry name" value="PPPDE"/>
    <property type="match status" value="1"/>
</dbReference>
<evidence type="ECO:0000259" key="5">
    <source>
        <dbReference type="PROSITE" id="PS51858"/>
    </source>
</evidence>
<dbReference type="Pfam" id="PF05903">
    <property type="entry name" value="Peptidase_C97"/>
    <property type="match status" value="1"/>
</dbReference>
<evidence type="ECO:0000256" key="2">
    <source>
        <dbReference type="ARBA" id="ARBA00022670"/>
    </source>
</evidence>
<organism evidence="6 7">
    <name type="scientific">Cryptosporidium andersoni</name>
    <dbReference type="NCBI Taxonomy" id="117008"/>
    <lineage>
        <taxon>Eukaryota</taxon>
        <taxon>Sar</taxon>
        <taxon>Alveolata</taxon>
        <taxon>Apicomplexa</taxon>
        <taxon>Conoidasida</taxon>
        <taxon>Coccidia</taxon>
        <taxon>Eucoccidiorida</taxon>
        <taxon>Eimeriorina</taxon>
        <taxon>Cryptosporidiidae</taxon>
        <taxon>Cryptosporidium</taxon>
    </lineage>
</organism>
<sequence length="361" mass="41013">MKQRVQLHIYDISNGMAAQLSPVLLGRSIEGIYHTGVLVYDFEYFYGGGIVCVKPEEIYKLYGLHPIRTLCLGTTDKSQQELNNYLISISNKFSSEKYDLINHNCNHFSDSVVRYLIGEGIPSYILDLPNEVMKTPFGSMILPMLQKVQKSQMIRSVTNIWNNTNLSSSSITSSSEETGVILKGNTKEFYEYLTKMVESQGQACKSALETLETILLNILSYPNEPRYRSIKSTSNVLRNSLLNIEGGLKLLELIGFHEVTINKQTKYEINLSYPIEGSEKARLEGYIQTIKYALNSLHTFGEEDKFLHNKVLEDKLEINYVEKLSEIKSMGFTDSQKILKSLYRAKGDLSLSISYLVEDNL</sequence>
<dbReference type="SUPFAM" id="SSF143503">
    <property type="entry name" value="PUG domain-like"/>
    <property type="match status" value="1"/>
</dbReference>
<dbReference type="PANTHER" id="PTHR12378">
    <property type="entry name" value="DESUMOYLATING ISOPEPTIDASE"/>
    <property type="match status" value="1"/>
</dbReference>
<evidence type="ECO:0000313" key="6">
    <source>
        <dbReference type="EMBL" id="OII71479.1"/>
    </source>
</evidence>
<dbReference type="GeneID" id="92367376"/>
<dbReference type="Gene3D" id="1.20.58.2190">
    <property type="match status" value="1"/>
</dbReference>